<proteinExistence type="predicted"/>
<evidence type="ECO:0000313" key="1">
    <source>
        <dbReference type="EMBL" id="GAF81803.1"/>
    </source>
</evidence>
<name>X0SL39_9ZZZZ</name>
<accession>X0SL39</accession>
<sequence length="67" mass="8108">MIKPIINHQNILKALSFEWRDINYTIKKLGIIDPLDIQHLKNKLKEFERKKLGTKIIVDNEEYWKKC</sequence>
<reference evidence="1" key="1">
    <citation type="journal article" date="2014" name="Front. Microbiol.">
        <title>High frequency of phylogenetically diverse reductive dehalogenase-homologous genes in deep subseafloor sedimentary metagenomes.</title>
        <authorList>
            <person name="Kawai M."/>
            <person name="Futagami T."/>
            <person name="Toyoda A."/>
            <person name="Takaki Y."/>
            <person name="Nishi S."/>
            <person name="Hori S."/>
            <person name="Arai W."/>
            <person name="Tsubouchi T."/>
            <person name="Morono Y."/>
            <person name="Uchiyama I."/>
            <person name="Ito T."/>
            <person name="Fujiyama A."/>
            <person name="Inagaki F."/>
            <person name="Takami H."/>
        </authorList>
    </citation>
    <scope>NUCLEOTIDE SEQUENCE</scope>
    <source>
        <strain evidence="1">Expedition CK06-06</strain>
    </source>
</reference>
<organism evidence="1">
    <name type="scientific">marine sediment metagenome</name>
    <dbReference type="NCBI Taxonomy" id="412755"/>
    <lineage>
        <taxon>unclassified sequences</taxon>
        <taxon>metagenomes</taxon>
        <taxon>ecological metagenomes</taxon>
    </lineage>
</organism>
<gene>
    <name evidence="1" type="ORF">S01H1_18583</name>
</gene>
<dbReference type="EMBL" id="BARS01009945">
    <property type="protein sequence ID" value="GAF81803.1"/>
    <property type="molecule type" value="Genomic_DNA"/>
</dbReference>
<dbReference type="AlphaFoldDB" id="X0SL39"/>
<protein>
    <submittedName>
        <fullName evidence="1">Uncharacterized protein</fullName>
    </submittedName>
</protein>
<comment type="caution">
    <text evidence="1">The sequence shown here is derived from an EMBL/GenBank/DDBJ whole genome shotgun (WGS) entry which is preliminary data.</text>
</comment>